<organism evidence="2 3">
    <name type="scientific">Phytophthora lilii</name>
    <dbReference type="NCBI Taxonomy" id="2077276"/>
    <lineage>
        <taxon>Eukaryota</taxon>
        <taxon>Sar</taxon>
        <taxon>Stramenopiles</taxon>
        <taxon>Oomycota</taxon>
        <taxon>Peronosporomycetes</taxon>
        <taxon>Peronosporales</taxon>
        <taxon>Peronosporaceae</taxon>
        <taxon>Phytophthora</taxon>
    </lineage>
</organism>
<accession>A0A9W6U016</accession>
<feature type="compositionally biased region" description="Basic residues" evidence="1">
    <location>
        <begin position="151"/>
        <end position="168"/>
    </location>
</feature>
<evidence type="ECO:0000256" key="1">
    <source>
        <dbReference type="SAM" id="MobiDB-lite"/>
    </source>
</evidence>
<dbReference type="AlphaFoldDB" id="A0A9W6U016"/>
<gene>
    <name evidence="2" type="ORF">Plil01_000938400</name>
</gene>
<proteinExistence type="predicted"/>
<name>A0A9W6U016_9STRA</name>
<dbReference type="OrthoDB" id="126594at2759"/>
<evidence type="ECO:0000313" key="2">
    <source>
        <dbReference type="EMBL" id="GMF23283.1"/>
    </source>
</evidence>
<dbReference type="Proteomes" id="UP001165083">
    <property type="component" value="Unassembled WGS sequence"/>
</dbReference>
<evidence type="ECO:0000313" key="3">
    <source>
        <dbReference type="Proteomes" id="UP001165083"/>
    </source>
</evidence>
<keyword evidence="3" id="KW-1185">Reference proteome</keyword>
<dbReference type="EMBL" id="BSXW01000469">
    <property type="protein sequence ID" value="GMF23283.1"/>
    <property type="molecule type" value="Genomic_DNA"/>
</dbReference>
<reference evidence="2" key="1">
    <citation type="submission" date="2023-04" db="EMBL/GenBank/DDBJ databases">
        <title>Phytophthora lilii NBRC 32176.</title>
        <authorList>
            <person name="Ichikawa N."/>
            <person name="Sato H."/>
            <person name="Tonouchi N."/>
        </authorList>
    </citation>
    <scope>NUCLEOTIDE SEQUENCE</scope>
    <source>
        <strain evidence="2">NBRC 32176</strain>
    </source>
</reference>
<feature type="compositionally biased region" description="Basic and acidic residues" evidence="1">
    <location>
        <begin position="169"/>
        <end position="191"/>
    </location>
</feature>
<comment type="caution">
    <text evidence="2">The sequence shown here is derived from an EMBL/GenBank/DDBJ whole genome shotgun (WGS) entry which is preliminary data.</text>
</comment>
<feature type="region of interest" description="Disordered" evidence="1">
    <location>
        <begin position="143"/>
        <end position="198"/>
    </location>
</feature>
<sequence length="198" mass="21302">MWANVSSPQHRFHSRIYSVTTKSPFQASIMPSMLAIASSLLLLTVSGAQASTGVWSKANVTEADHTLLLAGVGDVNNYASDVTTFLCVFKVDSLKIQVASGKTNYNFGVTGCNAGEEFVGRCPNLTSFAGCGSYNVVVSKGPKSATPKVTSIKKHMSTKKQAAKKQSSKKQESTPKQEFTPKQESTTKQESTEQQILK</sequence>
<protein>
    <submittedName>
        <fullName evidence="2">Unnamed protein product</fullName>
    </submittedName>
</protein>